<dbReference type="CDD" id="cd01647">
    <property type="entry name" value="RT_LTR"/>
    <property type="match status" value="1"/>
</dbReference>
<dbReference type="Gene3D" id="3.30.70.270">
    <property type="match status" value="1"/>
</dbReference>
<dbReference type="PANTHER" id="PTHR24559:SF444">
    <property type="entry name" value="REVERSE TRANSCRIPTASE DOMAIN-CONTAINING PROTEIN"/>
    <property type="match status" value="1"/>
</dbReference>
<feature type="domain" description="Reverse transcriptase" evidence="8">
    <location>
        <begin position="1"/>
        <end position="163"/>
    </location>
</feature>
<dbReference type="Gene3D" id="3.10.10.10">
    <property type="entry name" value="HIV Type 1 Reverse Transcriptase, subunit A, domain 1"/>
    <property type="match status" value="1"/>
</dbReference>
<accession>A0AAV6UQY8</accession>
<dbReference type="Proteomes" id="UP000827092">
    <property type="component" value="Unassembled WGS sequence"/>
</dbReference>
<organism evidence="9 10">
    <name type="scientific">Oedothorax gibbosus</name>
    <dbReference type="NCBI Taxonomy" id="931172"/>
    <lineage>
        <taxon>Eukaryota</taxon>
        <taxon>Metazoa</taxon>
        <taxon>Ecdysozoa</taxon>
        <taxon>Arthropoda</taxon>
        <taxon>Chelicerata</taxon>
        <taxon>Arachnida</taxon>
        <taxon>Araneae</taxon>
        <taxon>Araneomorphae</taxon>
        <taxon>Entelegynae</taxon>
        <taxon>Araneoidea</taxon>
        <taxon>Linyphiidae</taxon>
        <taxon>Erigoninae</taxon>
        <taxon>Oedothorax</taxon>
    </lineage>
</organism>
<dbReference type="SUPFAM" id="SSF56672">
    <property type="entry name" value="DNA/RNA polymerases"/>
    <property type="match status" value="1"/>
</dbReference>
<keyword evidence="3" id="KW-0548">Nucleotidyltransferase</keyword>
<dbReference type="Pfam" id="PF00078">
    <property type="entry name" value="RVT_1"/>
    <property type="match status" value="1"/>
</dbReference>
<evidence type="ECO:0000313" key="10">
    <source>
        <dbReference type="Proteomes" id="UP000827092"/>
    </source>
</evidence>
<keyword evidence="2" id="KW-0808">Transferase</keyword>
<dbReference type="PROSITE" id="PS50878">
    <property type="entry name" value="RT_POL"/>
    <property type="match status" value="1"/>
</dbReference>
<evidence type="ECO:0000256" key="1">
    <source>
        <dbReference type="ARBA" id="ARBA00022670"/>
    </source>
</evidence>
<evidence type="ECO:0000256" key="6">
    <source>
        <dbReference type="ARBA" id="ARBA00022801"/>
    </source>
</evidence>
<dbReference type="InterPro" id="IPR053134">
    <property type="entry name" value="RNA-dir_DNA_polymerase"/>
</dbReference>
<dbReference type="GO" id="GO:0004519">
    <property type="term" value="F:endonuclease activity"/>
    <property type="evidence" value="ECO:0007669"/>
    <property type="project" value="UniProtKB-KW"/>
</dbReference>
<sequence length="170" mass="19636">MVLVKKENGEWRFCVDYRKLNKVTKNDVYSLPPIDDALDCLTGARIFSSMGLKSGYWQIEIDDKDKEKTAFVTTDGLFEFVMPFGLCNAPATFERMMDTVLRGLKWNICLCYLDDIVVYAPDFQEHLKRLRKALNCIQDAGLSLNSKKCHFGKKEIDDIGTFSRRKWNLS</sequence>
<dbReference type="GO" id="GO:0008233">
    <property type="term" value="F:peptidase activity"/>
    <property type="evidence" value="ECO:0007669"/>
    <property type="project" value="UniProtKB-KW"/>
</dbReference>
<keyword evidence="10" id="KW-1185">Reference proteome</keyword>
<dbReference type="InterPro" id="IPR043128">
    <property type="entry name" value="Rev_trsase/Diguanyl_cyclase"/>
</dbReference>
<dbReference type="InterPro" id="IPR000477">
    <property type="entry name" value="RT_dom"/>
</dbReference>
<evidence type="ECO:0000256" key="7">
    <source>
        <dbReference type="ARBA" id="ARBA00022918"/>
    </source>
</evidence>
<evidence type="ECO:0000256" key="2">
    <source>
        <dbReference type="ARBA" id="ARBA00022679"/>
    </source>
</evidence>
<name>A0AAV6UQY8_9ARAC</name>
<reference evidence="9 10" key="1">
    <citation type="journal article" date="2022" name="Nat. Ecol. Evol.">
        <title>A masculinizing supergene underlies an exaggerated male reproductive morph in a spider.</title>
        <authorList>
            <person name="Hendrickx F."/>
            <person name="De Corte Z."/>
            <person name="Sonet G."/>
            <person name="Van Belleghem S.M."/>
            <person name="Kostlbacher S."/>
            <person name="Vangestel C."/>
        </authorList>
    </citation>
    <scope>NUCLEOTIDE SEQUENCE [LARGE SCALE GENOMIC DNA]</scope>
    <source>
        <strain evidence="9">W744_W776</strain>
    </source>
</reference>
<dbReference type="GO" id="GO:0006508">
    <property type="term" value="P:proteolysis"/>
    <property type="evidence" value="ECO:0007669"/>
    <property type="project" value="UniProtKB-KW"/>
</dbReference>
<comment type="caution">
    <text evidence="9">The sequence shown here is derived from an EMBL/GenBank/DDBJ whole genome shotgun (WGS) entry which is preliminary data.</text>
</comment>
<dbReference type="GO" id="GO:0003964">
    <property type="term" value="F:RNA-directed DNA polymerase activity"/>
    <property type="evidence" value="ECO:0007669"/>
    <property type="project" value="UniProtKB-KW"/>
</dbReference>
<proteinExistence type="predicted"/>
<evidence type="ECO:0000256" key="4">
    <source>
        <dbReference type="ARBA" id="ARBA00022722"/>
    </source>
</evidence>
<evidence type="ECO:0000256" key="5">
    <source>
        <dbReference type="ARBA" id="ARBA00022759"/>
    </source>
</evidence>
<evidence type="ECO:0000259" key="8">
    <source>
        <dbReference type="PROSITE" id="PS50878"/>
    </source>
</evidence>
<dbReference type="PANTHER" id="PTHR24559">
    <property type="entry name" value="TRANSPOSON TY3-I GAG-POL POLYPROTEIN"/>
    <property type="match status" value="1"/>
</dbReference>
<gene>
    <name evidence="9" type="ORF">JTE90_007442</name>
</gene>
<keyword evidence="1" id="KW-0645">Protease</keyword>
<keyword evidence="4" id="KW-0540">Nuclease</keyword>
<keyword evidence="5" id="KW-0255">Endonuclease</keyword>
<dbReference type="InterPro" id="IPR043502">
    <property type="entry name" value="DNA/RNA_pol_sf"/>
</dbReference>
<keyword evidence="6" id="KW-0378">Hydrolase</keyword>
<evidence type="ECO:0000256" key="3">
    <source>
        <dbReference type="ARBA" id="ARBA00022695"/>
    </source>
</evidence>
<dbReference type="AlphaFoldDB" id="A0AAV6UQY8"/>
<dbReference type="EMBL" id="JAFNEN010000315">
    <property type="protein sequence ID" value="KAG8186056.1"/>
    <property type="molecule type" value="Genomic_DNA"/>
</dbReference>
<protein>
    <recommendedName>
        <fullName evidence="8">Reverse transcriptase domain-containing protein</fullName>
    </recommendedName>
</protein>
<evidence type="ECO:0000313" key="9">
    <source>
        <dbReference type="EMBL" id="KAG8186056.1"/>
    </source>
</evidence>
<keyword evidence="7" id="KW-0695">RNA-directed DNA polymerase</keyword>
<dbReference type="FunFam" id="3.10.10.10:FF:000007">
    <property type="entry name" value="Retrovirus-related Pol polyprotein from transposon 17.6-like Protein"/>
    <property type="match status" value="1"/>
</dbReference>